<feature type="domain" description="HTH araC/xylS-type" evidence="5">
    <location>
        <begin position="260"/>
        <end position="365"/>
    </location>
</feature>
<feature type="transmembrane region" description="Helical" evidence="4">
    <location>
        <begin position="144"/>
        <end position="168"/>
    </location>
</feature>
<protein>
    <submittedName>
        <fullName evidence="6">AraC family transcriptional regulator</fullName>
    </submittedName>
</protein>
<keyword evidence="1" id="KW-0805">Transcription regulation</keyword>
<dbReference type="SMART" id="SM00342">
    <property type="entry name" value="HTH_ARAC"/>
    <property type="match status" value="1"/>
</dbReference>
<dbReference type="Gene3D" id="1.10.10.60">
    <property type="entry name" value="Homeodomain-like"/>
    <property type="match status" value="2"/>
</dbReference>
<dbReference type="Proteomes" id="UP001205603">
    <property type="component" value="Unassembled WGS sequence"/>
</dbReference>
<dbReference type="SUPFAM" id="SSF46689">
    <property type="entry name" value="Homeodomain-like"/>
    <property type="match status" value="1"/>
</dbReference>
<dbReference type="RefSeq" id="WP_255027629.1">
    <property type="nucleotide sequence ID" value="NZ_JANDHW010000008.1"/>
</dbReference>
<feature type="transmembrane region" description="Helical" evidence="4">
    <location>
        <begin position="180"/>
        <end position="201"/>
    </location>
</feature>
<feature type="transmembrane region" description="Helical" evidence="4">
    <location>
        <begin position="6"/>
        <end position="28"/>
    </location>
</feature>
<feature type="transmembrane region" description="Helical" evidence="4">
    <location>
        <begin position="107"/>
        <end position="124"/>
    </location>
</feature>
<evidence type="ECO:0000256" key="2">
    <source>
        <dbReference type="ARBA" id="ARBA00023125"/>
    </source>
</evidence>
<evidence type="ECO:0000256" key="3">
    <source>
        <dbReference type="ARBA" id="ARBA00023163"/>
    </source>
</evidence>
<feature type="transmembrane region" description="Helical" evidence="4">
    <location>
        <begin position="63"/>
        <end position="87"/>
    </location>
</feature>
<dbReference type="PANTHER" id="PTHR43280:SF29">
    <property type="entry name" value="ARAC-FAMILY TRANSCRIPTIONAL REGULATOR"/>
    <property type="match status" value="1"/>
</dbReference>
<dbReference type="PANTHER" id="PTHR43280">
    <property type="entry name" value="ARAC-FAMILY TRANSCRIPTIONAL REGULATOR"/>
    <property type="match status" value="1"/>
</dbReference>
<keyword evidence="2" id="KW-0238">DNA-binding</keyword>
<keyword evidence="7" id="KW-1185">Reference proteome</keyword>
<dbReference type="PROSITE" id="PS01124">
    <property type="entry name" value="HTH_ARAC_FAMILY_2"/>
    <property type="match status" value="1"/>
</dbReference>
<reference evidence="6 7" key="1">
    <citation type="submission" date="2022-07" db="EMBL/GenBank/DDBJ databases">
        <title>Fecal culturing of patients with breast cancer.</title>
        <authorList>
            <person name="Teng N.M.Y."/>
            <person name="Kiu R."/>
            <person name="Evans R."/>
            <person name="Baker D.J."/>
            <person name="Zenner C."/>
            <person name="Robinson S.D."/>
            <person name="Hall L.J."/>
        </authorList>
    </citation>
    <scope>NUCLEOTIDE SEQUENCE [LARGE SCALE GENOMIC DNA]</scope>
    <source>
        <strain evidence="6 7">LH1063</strain>
    </source>
</reference>
<keyword evidence="4" id="KW-0812">Transmembrane</keyword>
<keyword evidence="3" id="KW-0804">Transcription</keyword>
<name>A0ABT1MKV5_9BACT</name>
<evidence type="ECO:0000259" key="5">
    <source>
        <dbReference type="PROSITE" id="PS01124"/>
    </source>
</evidence>
<sequence>MIIILLKISAILLSLIAWLGLCSTGFIILKYPYKRISDPILTGILFVLLFLCTYNSFYEGITLFQGISLIPAPNLWTMTLLPPLIFLYIKKKASGKNIHIKDAARHFIFPVLLFLFYIVNVFAQKNEDRIIYAWSDIIYRTGDWWIIFRFTCLALFLVECIFYIPYIIKLCKRFPDRSPEINIVSILSIVILFELVTILSVSYIPEIFYNISLMGLCIYLIIKVTPHSQNSDLKIPVISDHRVVISEKKDYNYVTDNLTEAIKTSLEKLMNESCLYRNPEITISQLASLLATNETYLSRYLNNHLGKSFPEWINHFRIKEAEKLLEDKHLTTLEISEKVGFQSLSTFYHLFKAKHGIPPAQWRREHNRK</sequence>
<organism evidence="6 7">
    <name type="scientific">Coprobacter tertius</name>
    <dbReference type="NCBI Taxonomy" id="2944915"/>
    <lineage>
        <taxon>Bacteria</taxon>
        <taxon>Pseudomonadati</taxon>
        <taxon>Bacteroidota</taxon>
        <taxon>Bacteroidia</taxon>
        <taxon>Bacteroidales</taxon>
        <taxon>Barnesiellaceae</taxon>
        <taxon>Coprobacter</taxon>
    </lineage>
</organism>
<dbReference type="Pfam" id="PF12833">
    <property type="entry name" value="HTH_18"/>
    <property type="match status" value="1"/>
</dbReference>
<evidence type="ECO:0000256" key="1">
    <source>
        <dbReference type="ARBA" id="ARBA00023015"/>
    </source>
</evidence>
<gene>
    <name evidence="6" type="ORF">NMU02_09560</name>
</gene>
<dbReference type="EMBL" id="JANDHW010000008">
    <property type="protein sequence ID" value="MCP9612338.1"/>
    <property type="molecule type" value="Genomic_DNA"/>
</dbReference>
<dbReference type="InterPro" id="IPR018060">
    <property type="entry name" value="HTH_AraC"/>
</dbReference>
<dbReference type="InterPro" id="IPR009057">
    <property type="entry name" value="Homeodomain-like_sf"/>
</dbReference>
<evidence type="ECO:0000313" key="7">
    <source>
        <dbReference type="Proteomes" id="UP001205603"/>
    </source>
</evidence>
<feature type="transmembrane region" description="Helical" evidence="4">
    <location>
        <begin position="40"/>
        <end position="57"/>
    </location>
</feature>
<keyword evidence="4" id="KW-1133">Transmembrane helix</keyword>
<evidence type="ECO:0000313" key="6">
    <source>
        <dbReference type="EMBL" id="MCP9612338.1"/>
    </source>
</evidence>
<proteinExistence type="predicted"/>
<accession>A0ABT1MKV5</accession>
<comment type="caution">
    <text evidence="6">The sequence shown here is derived from an EMBL/GenBank/DDBJ whole genome shotgun (WGS) entry which is preliminary data.</text>
</comment>
<evidence type="ECO:0000256" key="4">
    <source>
        <dbReference type="SAM" id="Phobius"/>
    </source>
</evidence>
<keyword evidence="4" id="KW-0472">Membrane</keyword>